<dbReference type="Proteomes" id="UP000294662">
    <property type="component" value="Unassembled WGS sequence"/>
</dbReference>
<dbReference type="OrthoDB" id="7659281at2"/>
<gene>
    <name evidence="1" type="ORF">E1B25_04475</name>
</gene>
<keyword evidence="2" id="KW-1185">Reference proteome</keyword>
<dbReference type="EMBL" id="SMFP01000002">
    <property type="protein sequence ID" value="TDE40431.1"/>
    <property type="molecule type" value="Genomic_DNA"/>
</dbReference>
<evidence type="ECO:0000313" key="1">
    <source>
        <dbReference type="EMBL" id="TDE40431.1"/>
    </source>
</evidence>
<proteinExistence type="predicted"/>
<comment type="caution">
    <text evidence="1">The sequence shown here is derived from an EMBL/GenBank/DDBJ whole genome shotgun (WGS) entry which is preliminary data.</text>
</comment>
<reference evidence="1 2" key="1">
    <citation type="submission" date="2019-03" db="EMBL/GenBank/DDBJ databases">
        <authorList>
            <person name="Zhang S."/>
        </authorList>
    </citation>
    <scope>NUCLEOTIDE SEQUENCE [LARGE SCALE GENOMIC DNA]</scope>
    <source>
        <strain evidence="1 2">S4J41</strain>
    </source>
</reference>
<protein>
    <submittedName>
        <fullName evidence="1">Uncharacterized protein</fullName>
    </submittedName>
</protein>
<dbReference type="AlphaFoldDB" id="A0A4R5EZD3"/>
<organism evidence="1 2">
    <name type="scientific">Antarcticimicrobium sediminis</name>
    <dbReference type="NCBI Taxonomy" id="2546227"/>
    <lineage>
        <taxon>Bacteria</taxon>
        <taxon>Pseudomonadati</taxon>
        <taxon>Pseudomonadota</taxon>
        <taxon>Alphaproteobacteria</taxon>
        <taxon>Rhodobacterales</taxon>
        <taxon>Paracoccaceae</taxon>
        <taxon>Antarcticimicrobium</taxon>
    </lineage>
</organism>
<sequence>MGGCTDKDKQIRFDGQHFRTKAKAVDRKVSVAEFTVEIKNASRSLKGARAAGGYAGTRYCVTQYGSSRIDWAIGPETAPEMLVLDRDTLTFRGTCLKP</sequence>
<accession>A0A4R5EZD3</accession>
<name>A0A4R5EZD3_9RHOB</name>
<evidence type="ECO:0000313" key="2">
    <source>
        <dbReference type="Proteomes" id="UP000294662"/>
    </source>
</evidence>